<dbReference type="OMA" id="YDWIESI"/>
<evidence type="ECO:0000256" key="4">
    <source>
        <dbReference type="ARBA" id="ARBA00022729"/>
    </source>
</evidence>
<feature type="signal peptide" evidence="10">
    <location>
        <begin position="1"/>
        <end position="21"/>
    </location>
</feature>
<dbReference type="InterPro" id="IPR001254">
    <property type="entry name" value="Trypsin_dom"/>
</dbReference>
<dbReference type="CDD" id="cd00190">
    <property type="entry name" value="Tryp_SPc"/>
    <property type="match status" value="1"/>
</dbReference>
<dbReference type="PhylomeDB" id="Q7QG05"/>
<dbReference type="PaxDb" id="7165-AGAP003748-PA"/>
<keyword evidence="9" id="KW-0720">Serine protease</keyword>
<proteinExistence type="inferred from homology"/>
<keyword evidence="3" id="KW-0399">Innate immunity</keyword>
<evidence type="ECO:0000256" key="8">
    <source>
        <dbReference type="ARBA" id="ARBA00024195"/>
    </source>
</evidence>
<dbReference type="InterPro" id="IPR033116">
    <property type="entry name" value="TRYPSIN_SER"/>
</dbReference>
<gene>
    <name evidence="12" type="ORF">AgaP_AGAP003748</name>
</gene>
<evidence type="ECO:0000256" key="5">
    <source>
        <dbReference type="ARBA" id="ARBA00022859"/>
    </source>
</evidence>
<evidence type="ECO:0000313" key="12">
    <source>
        <dbReference type="EMBL" id="EAA06022.5"/>
    </source>
</evidence>
<dbReference type="SMART" id="SM00020">
    <property type="entry name" value="Tryp_SPc"/>
    <property type="match status" value="1"/>
</dbReference>
<dbReference type="GO" id="GO:0006508">
    <property type="term" value="P:proteolysis"/>
    <property type="evidence" value="ECO:0007669"/>
    <property type="project" value="UniProtKB-KW"/>
</dbReference>
<dbReference type="GO" id="GO:0005576">
    <property type="term" value="C:extracellular region"/>
    <property type="evidence" value="ECO:0007669"/>
    <property type="project" value="UniProtKB-SubCell"/>
</dbReference>
<dbReference type="InterPro" id="IPR043504">
    <property type="entry name" value="Peptidase_S1_PA_chymotrypsin"/>
</dbReference>
<name>Q7QG05_ANOGA</name>
<dbReference type="PANTHER" id="PTHR24260:SF147">
    <property type="entry name" value="EG:BACR7A4.3 PROTEIN-RELATED"/>
    <property type="match status" value="1"/>
</dbReference>
<dbReference type="InterPro" id="IPR009003">
    <property type="entry name" value="Peptidase_S1_PA"/>
</dbReference>
<dbReference type="GO" id="GO:0045087">
    <property type="term" value="P:innate immune response"/>
    <property type="evidence" value="ECO:0007669"/>
    <property type="project" value="UniProtKB-KW"/>
</dbReference>
<keyword evidence="9" id="KW-0645">Protease</keyword>
<evidence type="ECO:0000256" key="9">
    <source>
        <dbReference type="RuleBase" id="RU363034"/>
    </source>
</evidence>
<dbReference type="PRINTS" id="PR00722">
    <property type="entry name" value="CHYMOTRYPSIN"/>
</dbReference>
<dbReference type="VEuPathDB" id="VectorBase:AGAP003748"/>
<dbReference type="PROSITE" id="PS00134">
    <property type="entry name" value="TRYPSIN_HIS"/>
    <property type="match status" value="1"/>
</dbReference>
<keyword evidence="5" id="KW-0391">Immunity</keyword>
<comment type="similarity">
    <text evidence="8">Belongs to the peptidase S1 family. CLIP subfamily.</text>
</comment>
<reference evidence="12" key="2">
    <citation type="submission" date="2002-03" db="EMBL/GenBank/DDBJ databases">
        <authorList>
            <consortium name="The Anopheles Genome Sequencing Consortium"/>
        </authorList>
    </citation>
    <scope>NUCLEOTIDE SEQUENCE</scope>
    <source>
        <strain evidence="12">PEST</strain>
    </source>
</reference>
<evidence type="ECO:0000256" key="7">
    <source>
        <dbReference type="ARBA" id="ARBA00023180"/>
    </source>
</evidence>
<dbReference type="Pfam" id="PF00089">
    <property type="entry name" value="Trypsin"/>
    <property type="match status" value="2"/>
</dbReference>
<evidence type="ECO:0000256" key="2">
    <source>
        <dbReference type="ARBA" id="ARBA00022525"/>
    </source>
</evidence>
<organism evidence="12">
    <name type="scientific">Anopheles gambiae</name>
    <name type="common">African malaria mosquito</name>
    <dbReference type="NCBI Taxonomy" id="7165"/>
    <lineage>
        <taxon>Eukaryota</taxon>
        <taxon>Metazoa</taxon>
        <taxon>Ecdysozoa</taxon>
        <taxon>Arthropoda</taxon>
        <taxon>Hexapoda</taxon>
        <taxon>Insecta</taxon>
        <taxon>Pterygota</taxon>
        <taxon>Neoptera</taxon>
        <taxon>Endopterygota</taxon>
        <taxon>Diptera</taxon>
        <taxon>Nematocera</taxon>
        <taxon>Culicoidea</taxon>
        <taxon>Culicidae</taxon>
        <taxon>Anophelinae</taxon>
        <taxon>Anopheles</taxon>
    </lineage>
</organism>
<reference evidence="12" key="5">
    <citation type="submission" date="2011-05" db="EMBL/GenBank/DDBJ databases">
        <authorList>
            <consortium name="VectorBase"/>
        </authorList>
    </citation>
    <scope>NUCLEOTIDE SEQUENCE</scope>
    <source>
        <strain evidence="12">PEST</strain>
    </source>
</reference>
<keyword evidence="2" id="KW-0964">Secreted</keyword>
<sequence length="547" mass="61277">MHQRLIVIASALLLIADLVFSENAFIDSAPEGYYDHCPSRFYSEDVSSALGFFIFGGRRAFLKEFPHMAAIGWTDKTVSPPVVQYKCGGSLIAAKYVLTAAHCKVDDEKYVFIRVIPPDTVRLGDTNLATTEDDETAQQFKIVSFAVHEKFKKNRKYYDIALIELDREAKFNTAVCPICLWPLDNIHEYSSSLRAIGFGFTTYTSGMSPTLQKVSLNYYDSDSCNNELPKDARLRYGLTSDQFCTKTPHKDACLGDSGGPLQIDLSDVTRTIPYLTGVVSFGTGCWDGSMGVYTKVASYINWIRERVNVTVDSIDGALIDYRHVVTSATCAIRNNQQPAFIEANKEMVEIVDIDVHPKFVAGKNYHYLAVLTLAKFYNPNKIYQIIAPGCIWKEERITDPIVFFSGYGPEVKNEPEDVAKNVSLKVLVALVTENGRCEASDAWKVNSTLWSGFNSDFLCTFNPIDLVPGICKLEPGGAVSNFRRDNIVPYVYAVNTMDEGECGGTQNLFVATRLAPFYDWIESIILRHLPENDPILTCKYIYQRLKP</sequence>
<dbReference type="Gene3D" id="2.40.10.10">
    <property type="entry name" value="Trypsin-like serine proteases"/>
    <property type="match status" value="2"/>
</dbReference>
<reference evidence="12" key="3">
    <citation type="journal article" date="2004" name="Trends Parasitol.">
        <title>The Anopheles gambiae genome: an update.</title>
        <authorList>
            <person name="Mongin E."/>
            <person name="Louis C."/>
            <person name="Holt R.A."/>
            <person name="Birney E."/>
            <person name="Collins F.H."/>
        </authorList>
    </citation>
    <scope>NUCLEOTIDE SEQUENCE</scope>
    <source>
        <strain evidence="12">PEST</strain>
    </source>
</reference>
<dbReference type="GO" id="GO:0004252">
    <property type="term" value="F:serine-type endopeptidase activity"/>
    <property type="evidence" value="ECO:0007669"/>
    <property type="project" value="InterPro"/>
</dbReference>
<evidence type="ECO:0000256" key="1">
    <source>
        <dbReference type="ARBA" id="ARBA00004613"/>
    </source>
</evidence>
<dbReference type="PROSITE" id="PS00135">
    <property type="entry name" value="TRYPSIN_SER"/>
    <property type="match status" value="1"/>
</dbReference>
<reference evidence="12" key="4">
    <citation type="journal article" date="2007" name="Genome Biol.">
        <title>Update of the Anopheles gambiae PEST genome assembly.</title>
        <authorList>
            <person name="Sharakhova M.V."/>
            <person name="Hammond M.P."/>
            <person name="Lobo N.F."/>
            <person name="Krzywinski J."/>
            <person name="Unger M.F."/>
            <person name="Hillenmeyer M.E."/>
            <person name="Bruggner R.V."/>
            <person name="Birney E."/>
            <person name="Collins F.H."/>
        </authorList>
    </citation>
    <scope>NUCLEOTIDE SEQUENCE</scope>
    <source>
        <strain evidence="12">PEST</strain>
    </source>
</reference>
<dbReference type="SUPFAM" id="SSF50494">
    <property type="entry name" value="Trypsin-like serine proteases"/>
    <property type="match status" value="2"/>
</dbReference>
<dbReference type="EMBL" id="AAAB01008844">
    <property type="protein sequence ID" value="EAA06022.5"/>
    <property type="molecule type" value="Genomic_DNA"/>
</dbReference>
<dbReference type="VEuPathDB" id="VectorBase:AGAMI1_012134"/>
<feature type="chain" id="PRO_5030176060" evidence="10">
    <location>
        <begin position="22"/>
        <end position="547"/>
    </location>
</feature>
<keyword evidence="6" id="KW-1015">Disulfide bond</keyword>
<evidence type="ECO:0000256" key="10">
    <source>
        <dbReference type="SAM" id="SignalP"/>
    </source>
</evidence>
<dbReference type="HOGENOM" id="CLU_006842_22_1_1"/>
<dbReference type="InterPro" id="IPR001314">
    <property type="entry name" value="Peptidase_S1A"/>
</dbReference>
<keyword evidence="4 10" id="KW-0732">Signal</keyword>
<evidence type="ECO:0000256" key="6">
    <source>
        <dbReference type="ARBA" id="ARBA00023157"/>
    </source>
</evidence>
<evidence type="ECO:0000259" key="11">
    <source>
        <dbReference type="PROSITE" id="PS50240"/>
    </source>
</evidence>
<reference evidence="12" key="1">
    <citation type="journal article" date="2002" name="Science">
        <title>The genome sequence of the malaria mosquito Anopheles gambiae.</title>
        <authorList>
            <person name="Holt R.A."/>
            <person name="Subramanian G.M."/>
            <person name="Halpern A."/>
            <person name="Sutton G.G."/>
            <person name="Charlab R."/>
            <person name="Nusskern D.R."/>
            <person name="Wincker P."/>
            <person name="Clark A.G."/>
            <person name="Ribeiro J.M."/>
            <person name="Wides R."/>
            <person name="Salzberg S.L."/>
            <person name="Loftus B."/>
            <person name="Yandell M."/>
            <person name="Majoros W.H."/>
            <person name="Rusch D.B."/>
            <person name="Lai Z."/>
            <person name="Kraft C.L."/>
            <person name="Abril J.F."/>
            <person name="Anthouard V."/>
            <person name="Arensburger P."/>
            <person name="Atkinson P.W."/>
            <person name="Baden H."/>
            <person name="de Berardinis V."/>
            <person name="Baldwin D."/>
            <person name="Benes V."/>
            <person name="Biedler J."/>
            <person name="Blass C."/>
            <person name="Bolanos R."/>
            <person name="Boscus D."/>
            <person name="Barnstead M."/>
            <person name="Cai S."/>
            <person name="Center A."/>
            <person name="Chaturverdi K."/>
            <person name="Christophides G.K."/>
            <person name="Chrystal M.A."/>
            <person name="Clamp M."/>
            <person name="Cravchik A."/>
            <person name="Curwen V."/>
            <person name="Dana A."/>
            <person name="Delcher A."/>
            <person name="Dew I."/>
            <person name="Evans C.A."/>
            <person name="Flanigan M."/>
            <person name="Grundschober-Freimoser A."/>
            <person name="Friedli L."/>
            <person name="Gu Z."/>
            <person name="Guan P."/>
            <person name="Guigo R."/>
            <person name="Hillenmeyer M.E."/>
            <person name="Hladun S.L."/>
            <person name="Hogan J.R."/>
            <person name="Hong Y.S."/>
            <person name="Hoover J."/>
            <person name="Jaillon O."/>
            <person name="Ke Z."/>
            <person name="Kodira C."/>
            <person name="Kokoza E."/>
            <person name="Koutsos A."/>
            <person name="Letunic I."/>
            <person name="Levitsky A."/>
            <person name="Liang Y."/>
            <person name="Lin J.J."/>
            <person name="Lobo N.F."/>
            <person name="Lopez J.R."/>
            <person name="Malek J.A."/>
            <person name="McIntosh T.C."/>
            <person name="Meister S."/>
            <person name="Miller J."/>
            <person name="Mobarry C."/>
            <person name="Mongin E."/>
            <person name="Murphy S.D."/>
            <person name="O'Brochta D.A."/>
            <person name="Pfannkoch C."/>
            <person name="Qi R."/>
            <person name="Regier M.A."/>
            <person name="Remington K."/>
            <person name="Shao H."/>
            <person name="Sharakhova M.V."/>
            <person name="Sitter C.D."/>
            <person name="Shetty J."/>
            <person name="Smith T.J."/>
            <person name="Strong R."/>
            <person name="Sun J."/>
            <person name="Thomasova D."/>
            <person name="Ton L.Q."/>
            <person name="Topalis P."/>
            <person name="Tu Z."/>
            <person name="Unger M.F."/>
            <person name="Walenz B."/>
            <person name="Wang A."/>
            <person name="Wang J."/>
            <person name="Wang M."/>
            <person name="Wang X."/>
            <person name="Woodford K.J."/>
            <person name="Wortman J.R."/>
            <person name="Wu M."/>
            <person name="Yao A."/>
            <person name="Zdobnov E.M."/>
            <person name="Zhang H."/>
            <person name="Zhao Q."/>
            <person name="Zhao S."/>
            <person name="Zhu S.C."/>
            <person name="Zhimulev I."/>
            <person name="Coluzzi M."/>
            <person name="della Torre A."/>
            <person name="Roth C.W."/>
            <person name="Louis C."/>
            <person name="Kalush F."/>
            <person name="Mural R.J."/>
            <person name="Myers E.W."/>
            <person name="Adams M.D."/>
            <person name="Smith H.O."/>
            <person name="Broder S."/>
            <person name="Gardner M.J."/>
            <person name="Fraser C.M."/>
            <person name="Birney E."/>
            <person name="Bork P."/>
            <person name="Brey P.T."/>
            <person name="Venter J.C."/>
            <person name="Weissenbach J."/>
            <person name="Kafatos F.C."/>
            <person name="Collins F.H."/>
            <person name="Hoffman S.L."/>
        </authorList>
    </citation>
    <scope>NUCLEOTIDE SEQUENCE [LARGE SCALE GENOMIC DNA]</scope>
    <source>
        <strain evidence="12">PEST</strain>
    </source>
</reference>
<dbReference type="InterPro" id="IPR018114">
    <property type="entry name" value="TRYPSIN_HIS"/>
</dbReference>
<feature type="domain" description="Peptidase S1" evidence="11">
    <location>
        <begin position="54"/>
        <end position="308"/>
    </location>
</feature>
<dbReference type="PROSITE" id="PS50240">
    <property type="entry name" value="TRYPSIN_DOM"/>
    <property type="match status" value="2"/>
</dbReference>
<dbReference type="STRING" id="7165.Q7QG05"/>
<keyword evidence="9" id="KW-0378">Hydrolase</keyword>
<comment type="caution">
    <text evidence="12">The sequence shown here is derived from an EMBL/GenBank/DDBJ whole genome shotgun (WGS) entry which is preliminary data.</text>
</comment>
<protein>
    <submittedName>
        <fullName evidence="12">AGAP003748-PA</fullName>
    </submittedName>
</protein>
<dbReference type="FunFam" id="2.40.10.10:FF:000028">
    <property type="entry name" value="Serine protease easter"/>
    <property type="match status" value="1"/>
</dbReference>
<feature type="domain" description="Peptidase S1" evidence="11">
    <location>
        <begin position="316"/>
        <end position="526"/>
    </location>
</feature>
<dbReference type="AlphaFoldDB" id="Q7QG05"/>
<dbReference type="eggNOG" id="KOG3627">
    <property type="taxonomic scope" value="Eukaryota"/>
</dbReference>
<dbReference type="PANTHER" id="PTHR24260">
    <property type="match status" value="1"/>
</dbReference>
<accession>Q7QG05</accession>
<evidence type="ECO:0000256" key="3">
    <source>
        <dbReference type="ARBA" id="ARBA00022588"/>
    </source>
</evidence>
<dbReference type="InterPro" id="IPR051333">
    <property type="entry name" value="CLIP_Serine_Protease"/>
</dbReference>
<comment type="subcellular location">
    <subcellularLocation>
        <location evidence="1">Secreted</location>
    </subcellularLocation>
</comment>
<keyword evidence="7" id="KW-0325">Glycoprotein</keyword>